<proteinExistence type="predicted"/>
<organism evidence="2 3">
    <name type="scientific">Candidatus Nitrospira nitrosa</name>
    <dbReference type="NCBI Taxonomy" id="1742972"/>
    <lineage>
        <taxon>Bacteria</taxon>
        <taxon>Pseudomonadati</taxon>
        <taxon>Nitrospirota</taxon>
        <taxon>Nitrospiria</taxon>
        <taxon>Nitrospirales</taxon>
        <taxon>Nitrospiraceae</taxon>
        <taxon>Nitrospira</taxon>
    </lineage>
</organism>
<dbReference type="OrthoDB" id="9790656at2"/>
<keyword evidence="3" id="KW-1185">Reference proteome</keyword>
<dbReference type="Proteomes" id="UP000199032">
    <property type="component" value="Unassembled WGS sequence"/>
</dbReference>
<feature type="chain" id="PRO_5006624286" evidence="1">
    <location>
        <begin position="19"/>
        <end position="191"/>
    </location>
</feature>
<reference evidence="2 3" key="1">
    <citation type="submission" date="2015-10" db="EMBL/GenBank/DDBJ databases">
        <authorList>
            <person name="Gilbert D.G."/>
        </authorList>
    </citation>
    <scope>NUCLEOTIDE SEQUENCE [LARGE SCALE GENOMIC DNA]</scope>
    <source>
        <strain evidence="2">COMA1</strain>
    </source>
</reference>
<sequence>MIGQTVVCLLSFVGLAAAIEVNPTPAQIQLALDRGQQAAAQHHSPETLYHRFRGVDSGQAEGILLTKLGSLSVMAAHMAVRGLKPSAADVAHTIEAATMLVSATIVGERPDFAVNSYMIIEQGGRTITPLTVRTDGRADRSTMWLESQKFQAKIVAMFRYADFDPNAKTTITIFPAGGGEVRFLVDFAHIE</sequence>
<evidence type="ECO:0000313" key="3">
    <source>
        <dbReference type="Proteomes" id="UP000199032"/>
    </source>
</evidence>
<evidence type="ECO:0000256" key="1">
    <source>
        <dbReference type="SAM" id="SignalP"/>
    </source>
</evidence>
<dbReference type="EMBL" id="CZQA01000014">
    <property type="protein sequence ID" value="CUS39458.1"/>
    <property type="molecule type" value="Genomic_DNA"/>
</dbReference>
<evidence type="ECO:0000313" key="2">
    <source>
        <dbReference type="EMBL" id="CUS39458.1"/>
    </source>
</evidence>
<feature type="signal peptide" evidence="1">
    <location>
        <begin position="1"/>
        <end position="18"/>
    </location>
</feature>
<keyword evidence="1" id="KW-0732">Signal</keyword>
<dbReference type="AlphaFoldDB" id="A0A0S4LWR0"/>
<accession>A0A0S4LWR0</accession>
<protein>
    <submittedName>
        <fullName evidence="2">Uncharacterized protein</fullName>
    </submittedName>
</protein>
<gene>
    <name evidence="2" type="ORF">COMA1_80034</name>
</gene>
<dbReference type="RefSeq" id="WP_090751235.1">
    <property type="nucleotide sequence ID" value="NZ_CZQA01000014.1"/>
</dbReference>
<dbReference type="STRING" id="1742972.COMA1_80034"/>
<name>A0A0S4LWR0_9BACT</name>